<organism evidence="2 3">
    <name type="scientific">Streptomyces melanogenes</name>
    <dbReference type="NCBI Taxonomy" id="67326"/>
    <lineage>
        <taxon>Bacteria</taxon>
        <taxon>Bacillati</taxon>
        <taxon>Actinomycetota</taxon>
        <taxon>Actinomycetes</taxon>
        <taxon>Kitasatosporales</taxon>
        <taxon>Streptomycetaceae</taxon>
        <taxon>Streptomyces</taxon>
    </lineage>
</organism>
<gene>
    <name evidence="2" type="ORF">OG515_35850</name>
</gene>
<dbReference type="EMBL" id="CP109019">
    <property type="protein sequence ID" value="WUT87211.1"/>
    <property type="molecule type" value="Genomic_DNA"/>
</dbReference>
<feature type="signal peptide" evidence="1">
    <location>
        <begin position="1"/>
        <end position="22"/>
    </location>
</feature>
<keyword evidence="1" id="KW-0732">Signal</keyword>
<dbReference type="RefSeq" id="WP_329404220.1">
    <property type="nucleotide sequence ID" value="NZ_CP109019.1"/>
</dbReference>
<reference evidence="2" key="1">
    <citation type="submission" date="2022-10" db="EMBL/GenBank/DDBJ databases">
        <title>The complete genomes of actinobacterial strains from the NBC collection.</title>
        <authorList>
            <person name="Joergensen T.S."/>
            <person name="Alvarez Arevalo M."/>
            <person name="Sterndorff E.B."/>
            <person name="Faurdal D."/>
            <person name="Vuksanovic O."/>
            <person name="Mourched A.-S."/>
            <person name="Charusanti P."/>
            <person name="Shaw S."/>
            <person name="Blin K."/>
            <person name="Weber T."/>
        </authorList>
    </citation>
    <scope>NUCLEOTIDE SEQUENCE</scope>
    <source>
        <strain evidence="2">NBC_00668</strain>
    </source>
</reference>
<accession>A0ABZ1XUH3</accession>
<evidence type="ECO:0000313" key="2">
    <source>
        <dbReference type="EMBL" id="WUT87211.1"/>
    </source>
</evidence>
<sequence length="54" mass="5378">MSLPKVLAALLGALRTTLKVWAATGAPASGEGSPAELAVRCLRDLTGGTGMVTP</sequence>
<keyword evidence="3" id="KW-1185">Reference proteome</keyword>
<name>A0ABZ1XUH3_9ACTN</name>
<evidence type="ECO:0000256" key="1">
    <source>
        <dbReference type="SAM" id="SignalP"/>
    </source>
</evidence>
<dbReference type="Proteomes" id="UP001432060">
    <property type="component" value="Chromosome"/>
</dbReference>
<protein>
    <submittedName>
        <fullName evidence="2">Uncharacterized protein</fullName>
    </submittedName>
</protein>
<proteinExistence type="predicted"/>
<feature type="chain" id="PRO_5045741991" evidence="1">
    <location>
        <begin position="23"/>
        <end position="54"/>
    </location>
</feature>
<evidence type="ECO:0000313" key="3">
    <source>
        <dbReference type="Proteomes" id="UP001432060"/>
    </source>
</evidence>